<name>A0A1D3JZD0_PSEVE</name>
<sequence>MNTSRWLTVLCLAASMPAYASSGFKPIELKDSEMAELRGRYVMPGRIISFGIVMSSTWTNSVGDSITGKASMQIDKATITPQFYVQTVGVKGTGTNQTTGTGSVVGGAGLSSGQGVTQSVRAAGDGNTAYNNVGINVTENGLAPGNLVQSGQVLVAGGVVTGSSAAGDVAVSARNGGLQMAIQANNNQGNSLQQIGAGNVLQGTVLTGNTNFVNNMTQLNIVMGNSLNNGALNCNLDQLKGLRTLGY</sequence>
<dbReference type="RefSeq" id="WP_017848390.1">
    <property type="nucleotide sequence ID" value="NZ_AOUH01000029.1"/>
</dbReference>
<dbReference type="Proteomes" id="UP000245431">
    <property type="component" value="Chromosome PVE_r1"/>
</dbReference>
<evidence type="ECO:0000313" key="2">
    <source>
        <dbReference type="EMBL" id="SBW81385.1"/>
    </source>
</evidence>
<feature type="signal peptide" evidence="1">
    <location>
        <begin position="1"/>
        <end position="20"/>
    </location>
</feature>
<keyword evidence="1" id="KW-0732">Signal</keyword>
<evidence type="ECO:0000256" key="1">
    <source>
        <dbReference type="SAM" id="SignalP"/>
    </source>
</evidence>
<feature type="chain" id="PRO_5008916303" description="Fap system outer membrane protein" evidence="1">
    <location>
        <begin position="21"/>
        <end position="247"/>
    </location>
</feature>
<gene>
    <name evidence="2" type="ORF">PVE_R1G3503</name>
</gene>
<protein>
    <recommendedName>
        <fullName evidence="4">Fap system outer membrane protein</fullName>
    </recommendedName>
</protein>
<proteinExistence type="predicted"/>
<organism evidence="2 3">
    <name type="scientific">Pseudomonas veronii 1YdBTEX2</name>
    <dbReference type="NCBI Taxonomy" id="1295141"/>
    <lineage>
        <taxon>Bacteria</taxon>
        <taxon>Pseudomonadati</taxon>
        <taxon>Pseudomonadota</taxon>
        <taxon>Gammaproteobacteria</taxon>
        <taxon>Pseudomonadales</taxon>
        <taxon>Pseudomonadaceae</taxon>
        <taxon>Pseudomonas</taxon>
    </lineage>
</organism>
<evidence type="ECO:0008006" key="4">
    <source>
        <dbReference type="Google" id="ProtNLM"/>
    </source>
</evidence>
<reference evidence="3" key="1">
    <citation type="submission" date="2016-07" db="EMBL/GenBank/DDBJ databases">
        <authorList>
            <person name="Florea S."/>
            <person name="Webb J.S."/>
            <person name="Jaromczyk J."/>
            <person name="Schardl C.L."/>
        </authorList>
    </citation>
    <scope>NUCLEOTIDE SEQUENCE [LARGE SCALE GENOMIC DNA]</scope>
    <source>
        <strain evidence="3">1YdBTEX2</strain>
    </source>
</reference>
<dbReference type="EMBL" id="LT599583">
    <property type="protein sequence ID" value="SBW81385.1"/>
    <property type="molecule type" value="Genomic_DNA"/>
</dbReference>
<dbReference type="AlphaFoldDB" id="A0A1D3JZD0"/>
<accession>A0A1D3JZD0</accession>
<evidence type="ECO:0000313" key="3">
    <source>
        <dbReference type="Proteomes" id="UP000245431"/>
    </source>
</evidence>